<evidence type="ECO:0000313" key="1">
    <source>
        <dbReference type="EMBL" id="GLQ85945.1"/>
    </source>
</evidence>
<comment type="caution">
    <text evidence="1">The sequence shown here is derived from an EMBL/GenBank/DDBJ whole genome shotgun (WGS) entry which is preliminary data.</text>
</comment>
<gene>
    <name evidence="1" type="ORF">GCM10007872_28550</name>
</gene>
<evidence type="ECO:0000313" key="2">
    <source>
        <dbReference type="Proteomes" id="UP001156708"/>
    </source>
</evidence>
<dbReference type="Pfam" id="PF13704">
    <property type="entry name" value="Glyco_tranf_2_4"/>
    <property type="match status" value="1"/>
</dbReference>
<accession>A0AA37SIG4</accession>
<evidence type="ECO:0008006" key="3">
    <source>
        <dbReference type="Google" id="ProtNLM"/>
    </source>
</evidence>
<dbReference type="SUPFAM" id="SSF53448">
    <property type="entry name" value="Nucleotide-diphospho-sugar transferases"/>
    <property type="match status" value="1"/>
</dbReference>
<proteinExistence type="predicted"/>
<dbReference type="EMBL" id="BSNZ01000030">
    <property type="protein sequence ID" value="GLQ85945.1"/>
    <property type="molecule type" value="Genomic_DNA"/>
</dbReference>
<dbReference type="InterPro" id="IPR029044">
    <property type="entry name" value="Nucleotide-diphossugar_trans"/>
</dbReference>
<name>A0AA37SIG4_9PROT</name>
<sequence>MKTAIILIVRNEVQDIVWWLAHHLGVGISTLIIYDAGSTDGTWSLLQAARRTSDIRPHRLDDAAHETWGGLRRRAVADVRERYGREFDWLGVFGIEDYLTLAEEHTLQSLFPKEEDYRSVLFSHRLYGGNGYIGLPRCSPVHAYIRHAPDEFPHHGEGILFVRSVVMDHASIEQSDWGLDGKDTLRPSGQTLEDHEEREWTHGWVRRYAVRSMAHQVRRLAFDRALDRQQPDLHALDRNDVEGTGSPLFAKTESLAVAIYGDVWADIIRRKKFEQILQMPDRDSEAFSPSSGARFFRIQGLNGEFLCCDQRGGHLVGLHEGYIEKSGHHVLMLGCVWEEFPGWIVLFREDGQICSNTISHAGLAPVPVPVAAFETVNVENGAVVAIRLPATGRFLTLIAGTGEVCVNRVEALGWEHFHLVPVEAPLSGHGPELTEALGCVPVLLDGKLRAENLAAVLERMDVSQSFLLPLMFSMLPEREQVRFNVDYSGLFPSWLSTLVF</sequence>
<organism evidence="1 2">
    <name type="scientific">Gluconobacter sphaericus NBRC 12467</name>
    <dbReference type="NCBI Taxonomy" id="1307951"/>
    <lineage>
        <taxon>Bacteria</taxon>
        <taxon>Pseudomonadati</taxon>
        <taxon>Pseudomonadota</taxon>
        <taxon>Alphaproteobacteria</taxon>
        <taxon>Acetobacterales</taxon>
        <taxon>Acetobacteraceae</taxon>
        <taxon>Gluconobacter</taxon>
    </lineage>
</organism>
<protein>
    <recommendedName>
        <fullName evidence="3">Glycosyltransferase 2-like domain-containing protein</fullName>
    </recommendedName>
</protein>
<keyword evidence="2" id="KW-1185">Reference proteome</keyword>
<reference evidence="2" key="1">
    <citation type="journal article" date="2019" name="Int. J. Syst. Evol. Microbiol.">
        <title>The Global Catalogue of Microorganisms (GCM) 10K type strain sequencing project: providing services to taxonomists for standard genome sequencing and annotation.</title>
        <authorList>
            <consortium name="The Broad Institute Genomics Platform"/>
            <consortium name="The Broad Institute Genome Sequencing Center for Infectious Disease"/>
            <person name="Wu L."/>
            <person name="Ma J."/>
        </authorList>
    </citation>
    <scope>NUCLEOTIDE SEQUENCE [LARGE SCALE GENOMIC DNA]</scope>
    <source>
        <strain evidence="2">NBRC 12467</strain>
    </source>
</reference>
<dbReference type="RefSeq" id="WP_167495511.1">
    <property type="nucleotide sequence ID" value="NZ_BARA01000004.1"/>
</dbReference>
<dbReference type="Proteomes" id="UP001156708">
    <property type="component" value="Unassembled WGS sequence"/>
</dbReference>
<dbReference type="AlphaFoldDB" id="A0AA37SIG4"/>